<dbReference type="OrthoDB" id="678120at2"/>
<dbReference type="AlphaFoldDB" id="A0A5C6LQH1"/>
<reference evidence="2 3" key="1">
    <citation type="submission" date="2019-08" db="EMBL/GenBank/DDBJ databases">
        <title>Whole genome sequencing of chitin degrading bacteria Chitinophaga pinensis YS16.</title>
        <authorList>
            <person name="Singh R.P."/>
            <person name="Manchanda G."/>
            <person name="Maurya I.K."/>
            <person name="Joshi N.K."/>
            <person name="Srivastava A.K."/>
        </authorList>
    </citation>
    <scope>NUCLEOTIDE SEQUENCE [LARGE SCALE GENOMIC DNA]</scope>
    <source>
        <strain evidence="2 3">YS-16</strain>
    </source>
</reference>
<feature type="transmembrane region" description="Helical" evidence="1">
    <location>
        <begin position="6"/>
        <end position="26"/>
    </location>
</feature>
<evidence type="ECO:0000313" key="3">
    <source>
        <dbReference type="Proteomes" id="UP000318815"/>
    </source>
</evidence>
<feature type="transmembrane region" description="Helical" evidence="1">
    <location>
        <begin position="63"/>
        <end position="82"/>
    </location>
</feature>
<evidence type="ECO:0000313" key="2">
    <source>
        <dbReference type="EMBL" id="TWV99111.1"/>
    </source>
</evidence>
<dbReference type="RefSeq" id="WP_146306347.1">
    <property type="nucleotide sequence ID" value="NZ_VOHS01000018.1"/>
</dbReference>
<proteinExistence type="predicted"/>
<protein>
    <submittedName>
        <fullName evidence="2">Uncharacterized protein</fullName>
    </submittedName>
</protein>
<keyword evidence="1" id="KW-0472">Membrane</keyword>
<dbReference type="Proteomes" id="UP000318815">
    <property type="component" value="Unassembled WGS sequence"/>
</dbReference>
<keyword evidence="1" id="KW-1133">Transmembrane helix</keyword>
<feature type="transmembrane region" description="Helical" evidence="1">
    <location>
        <begin position="38"/>
        <end position="57"/>
    </location>
</feature>
<keyword evidence="1" id="KW-0812">Transmembrane</keyword>
<name>A0A5C6LQH1_9BACT</name>
<comment type="caution">
    <text evidence="2">The sequence shown here is derived from an EMBL/GenBank/DDBJ whole genome shotgun (WGS) entry which is preliminary data.</text>
</comment>
<evidence type="ECO:0000256" key="1">
    <source>
        <dbReference type="SAM" id="Phobius"/>
    </source>
</evidence>
<feature type="transmembrane region" description="Helical" evidence="1">
    <location>
        <begin position="89"/>
        <end position="106"/>
    </location>
</feature>
<gene>
    <name evidence="2" type="ORF">FEF09_17680</name>
</gene>
<dbReference type="EMBL" id="VOHS01000018">
    <property type="protein sequence ID" value="TWV99111.1"/>
    <property type="molecule type" value="Genomic_DNA"/>
</dbReference>
<organism evidence="2 3">
    <name type="scientific">Chitinophaga pinensis</name>
    <dbReference type="NCBI Taxonomy" id="79329"/>
    <lineage>
        <taxon>Bacteria</taxon>
        <taxon>Pseudomonadati</taxon>
        <taxon>Bacteroidota</taxon>
        <taxon>Chitinophagia</taxon>
        <taxon>Chitinophagales</taxon>
        <taxon>Chitinophagaceae</taxon>
        <taxon>Chitinophaga</taxon>
    </lineage>
</organism>
<sequence length="108" mass="11976">MLFNIVLLLHFVAFLVFAGQLLLLYPQPEKRTNHLTRVLGIALIVTGCLLVAFKYPAVNYFKVVPKLGIFILCSVLIGIYSGRTMPEKVYKIVFGLVILAGLIAVVKV</sequence>
<keyword evidence="3" id="KW-1185">Reference proteome</keyword>
<accession>A0A5C6LQH1</accession>